<feature type="transmembrane region" description="Helical" evidence="2">
    <location>
        <begin position="44"/>
        <end position="62"/>
    </location>
</feature>
<dbReference type="Pfam" id="PF22827">
    <property type="entry name" value="GldL_N"/>
    <property type="match status" value="1"/>
</dbReference>
<sequence length="166" mass="19391">MNKLTTFLSSRSGKRLLNMAYSWGACLVILGATFKIIHFPYDDVFLIIGMTTEIIIFFISGFDEPAREFKWTRVFPQLDSRHTAEPAHQPAVQIEESMKRLNESIEKVSKEYVSQLEMLKAQTEALRKQAEQMQHAQQAYREVNDKIEAIDRQYTRIMEVMNIQKK</sequence>
<comment type="caution">
    <text evidence="4">The sequence shown here is derived from an EMBL/GenBank/DDBJ whole genome shotgun (WGS) entry which is preliminary data.</text>
</comment>
<feature type="coiled-coil region" evidence="1">
    <location>
        <begin position="91"/>
        <end position="153"/>
    </location>
</feature>
<dbReference type="InterPro" id="IPR055087">
    <property type="entry name" value="GldL-like_N"/>
</dbReference>
<name>A0ABT4PHC2_9BACT</name>
<dbReference type="NCBIfam" id="TIGR03513">
    <property type="entry name" value="GldL_gliding"/>
    <property type="match status" value="1"/>
</dbReference>
<evidence type="ECO:0000259" key="3">
    <source>
        <dbReference type="Pfam" id="PF22827"/>
    </source>
</evidence>
<keyword evidence="2" id="KW-0812">Transmembrane</keyword>
<evidence type="ECO:0000256" key="1">
    <source>
        <dbReference type="SAM" id="Coils"/>
    </source>
</evidence>
<evidence type="ECO:0000313" key="4">
    <source>
        <dbReference type="EMBL" id="MCZ8372434.1"/>
    </source>
</evidence>
<feature type="transmembrane region" description="Helical" evidence="2">
    <location>
        <begin position="20"/>
        <end position="38"/>
    </location>
</feature>
<keyword evidence="2" id="KW-0472">Membrane</keyword>
<dbReference type="Proteomes" id="UP001141933">
    <property type="component" value="Unassembled WGS sequence"/>
</dbReference>
<keyword evidence="1" id="KW-0175">Coiled coil</keyword>
<evidence type="ECO:0000313" key="5">
    <source>
        <dbReference type="Proteomes" id="UP001141933"/>
    </source>
</evidence>
<evidence type="ECO:0000256" key="2">
    <source>
        <dbReference type="SAM" id="Phobius"/>
    </source>
</evidence>
<accession>A0ABT4PHC2</accession>
<keyword evidence="2" id="KW-1133">Transmembrane helix</keyword>
<feature type="domain" description="Gliding motility protein GldL-like N-terminal" evidence="3">
    <location>
        <begin position="20"/>
        <end position="80"/>
    </location>
</feature>
<dbReference type="PROSITE" id="PS51257">
    <property type="entry name" value="PROKAR_LIPOPROTEIN"/>
    <property type="match status" value="1"/>
</dbReference>
<protein>
    <submittedName>
        <fullName evidence="4">Gliding motility protein GldL</fullName>
    </submittedName>
</protein>
<dbReference type="InterPro" id="IPR019852">
    <property type="entry name" value="Motility-assoc_prot_GldL"/>
</dbReference>
<reference evidence="4" key="1">
    <citation type="submission" date="2022-12" db="EMBL/GenBank/DDBJ databases">
        <title>Phocaeicola acetigenes sp. nov., isolated feces from a healthy human.</title>
        <authorList>
            <person name="Do H."/>
            <person name="Ha Y.B."/>
            <person name="Kim J.-S."/>
            <person name="Suh M.K."/>
            <person name="Kim H.S."/>
            <person name="Lee J.-S."/>
        </authorList>
    </citation>
    <scope>NUCLEOTIDE SEQUENCE</scope>
    <source>
        <strain evidence="4">KGMB11183</strain>
    </source>
</reference>
<organism evidence="4 5">
    <name type="scientific">Phocaeicola acetigenes</name>
    <dbReference type="NCBI Taxonomy" id="3016083"/>
    <lineage>
        <taxon>Bacteria</taxon>
        <taxon>Pseudomonadati</taxon>
        <taxon>Bacteroidota</taxon>
        <taxon>Bacteroidia</taxon>
        <taxon>Bacteroidales</taxon>
        <taxon>Bacteroidaceae</taxon>
        <taxon>Phocaeicola</taxon>
    </lineage>
</organism>
<proteinExistence type="predicted"/>
<keyword evidence="5" id="KW-1185">Reference proteome</keyword>
<gene>
    <name evidence="4" type="primary">gldL</name>
    <name evidence="4" type="ORF">O6P32_06880</name>
</gene>
<dbReference type="EMBL" id="JAPZVM010000004">
    <property type="protein sequence ID" value="MCZ8372434.1"/>
    <property type="molecule type" value="Genomic_DNA"/>
</dbReference>